<keyword evidence="2" id="KW-1185">Reference proteome</keyword>
<dbReference type="EMBL" id="RPFL01000004">
    <property type="protein sequence ID" value="RPD90122.1"/>
    <property type="molecule type" value="Genomic_DNA"/>
</dbReference>
<dbReference type="InterPro" id="IPR001451">
    <property type="entry name" value="Hexapep"/>
</dbReference>
<organism evidence="1 2">
    <name type="scientific">Neisseria weixii</name>
    <dbReference type="NCBI Taxonomy" id="1853276"/>
    <lineage>
        <taxon>Bacteria</taxon>
        <taxon>Pseudomonadati</taxon>
        <taxon>Pseudomonadota</taxon>
        <taxon>Betaproteobacteria</taxon>
        <taxon>Neisseriales</taxon>
        <taxon>Neisseriaceae</taxon>
        <taxon>Neisseria</taxon>
    </lineage>
</organism>
<sequence length="174" mass="18645">MPIRPYTCHTPDIHGTCFIDDTAVVIGQISLAEQVSVWPLVVMRGDVNHIRIGARTNIQDGSVLHVTGARSQKPEGSPLIVGEDVTIGHKVILHGCTIGNRVLVGTGAIVLDDAVIDDDVMVGAGSVVPPGKRLQSGFLYLGSPVKQVRPLTDEEKAFLVQSAVNYINLAQEYK</sequence>
<comment type="caution">
    <text evidence="1">The sequence shown here is derived from an EMBL/GenBank/DDBJ whole genome shotgun (WGS) entry which is preliminary data.</text>
</comment>
<dbReference type="RefSeq" id="WP_123803787.1">
    <property type="nucleotide sequence ID" value="NZ_RPFL01000004.1"/>
</dbReference>
<dbReference type="Gene3D" id="2.160.10.10">
    <property type="entry name" value="Hexapeptide repeat proteins"/>
    <property type="match status" value="1"/>
</dbReference>
<dbReference type="InterPro" id="IPR050484">
    <property type="entry name" value="Transf_Hexapept/Carb_Anhydrase"/>
</dbReference>
<reference evidence="1 2" key="1">
    <citation type="submission" date="2018-11" db="EMBL/GenBank/DDBJ databases">
        <title>Neisseria weixii sp. nov. isolated from the rectal contents of plateau pika (Ochotona cruzoniae).</title>
        <authorList>
            <person name="Zhang G."/>
        </authorList>
    </citation>
    <scope>NUCLEOTIDE SEQUENCE [LARGE SCALE GENOMIC DNA]</scope>
    <source>
        <strain evidence="1 2">10009</strain>
    </source>
</reference>
<dbReference type="Proteomes" id="UP000272412">
    <property type="component" value="Unassembled WGS sequence"/>
</dbReference>
<dbReference type="InterPro" id="IPR011004">
    <property type="entry name" value="Trimer_LpxA-like_sf"/>
</dbReference>
<dbReference type="PANTHER" id="PTHR13061">
    <property type="entry name" value="DYNACTIN SUBUNIT P25"/>
    <property type="match status" value="1"/>
</dbReference>
<dbReference type="CDD" id="cd04645">
    <property type="entry name" value="LbH_gamma_CA_like"/>
    <property type="match status" value="1"/>
</dbReference>
<dbReference type="InterPro" id="IPR047324">
    <property type="entry name" value="LbH_gamma_CA-like"/>
</dbReference>
<gene>
    <name evidence="1" type="ORF">EGK74_02160</name>
</gene>
<dbReference type="OrthoDB" id="9803036at2"/>
<protein>
    <submittedName>
        <fullName evidence="1">Gamma carbonic anhydrase family protein</fullName>
    </submittedName>
</protein>
<accession>A0A3N4N1S0</accession>
<dbReference type="Pfam" id="PF00132">
    <property type="entry name" value="Hexapep"/>
    <property type="match status" value="1"/>
</dbReference>
<evidence type="ECO:0000313" key="1">
    <source>
        <dbReference type="EMBL" id="RPD90122.1"/>
    </source>
</evidence>
<dbReference type="AlphaFoldDB" id="A0A3N4N1S0"/>
<evidence type="ECO:0000313" key="2">
    <source>
        <dbReference type="Proteomes" id="UP000272412"/>
    </source>
</evidence>
<proteinExistence type="predicted"/>
<dbReference type="SUPFAM" id="SSF51161">
    <property type="entry name" value="Trimeric LpxA-like enzymes"/>
    <property type="match status" value="1"/>
</dbReference>
<dbReference type="PANTHER" id="PTHR13061:SF56">
    <property type="entry name" value="PROTEIN YRDA"/>
    <property type="match status" value="1"/>
</dbReference>
<name>A0A3N4N1S0_9NEIS</name>